<proteinExistence type="predicted"/>
<dbReference type="PANTHER" id="PTHR34561:SF1">
    <property type="entry name" value="NADH DEHYDROGENASE [UBIQUINONE] 1 ALPHA SUBCOMPLEX ASSEMBLY FACTOR 8"/>
    <property type="match status" value="1"/>
</dbReference>
<dbReference type="GO" id="GO:0005739">
    <property type="term" value="C:mitochondrion"/>
    <property type="evidence" value="ECO:0007669"/>
    <property type="project" value="InterPro"/>
</dbReference>
<name>A0AA88HHL6_ARTSF</name>
<dbReference type="AlphaFoldDB" id="A0AA88HHL6"/>
<gene>
    <name evidence="1" type="ORF">QYM36_010986</name>
</gene>
<keyword evidence="2" id="KW-1185">Reference proteome</keyword>
<accession>A0AA88HHL6</accession>
<sequence>MDSVKKAAARLRNYPTLLTLCADSAAVYARCVAQQHENVKKNLCKDEFVAFKKCLNEAAKKIGTKI</sequence>
<reference evidence="1" key="1">
    <citation type="submission" date="2023-07" db="EMBL/GenBank/DDBJ databases">
        <title>Chromosome-level genome assembly of Artemia franciscana.</title>
        <authorList>
            <person name="Jo E."/>
        </authorList>
    </citation>
    <scope>NUCLEOTIDE SEQUENCE</scope>
    <source>
        <tissue evidence="1">Whole body</tissue>
    </source>
</reference>
<dbReference type="InterPro" id="IPR034595">
    <property type="entry name" value="NDUFAF8"/>
</dbReference>
<dbReference type="GO" id="GO:0032981">
    <property type="term" value="P:mitochondrial respiratory chain complex I assembly"/>
    <property type="evidence" value="ECO:0007669"/>
    <property type="project" value="InterPro"/>
</dbReference>
<evidence type="ECO:0000313" key="2">
    <source>
        <dbReference type="Proteomes" id="UP001187531"/>
    </source>
</evidence>
<dbReference type="Proteomes" id="UP001187531">
    <property type="component" value="Unassembled WGS sequence"/>
</dbReference>
<dbReference type="EMBL" id="JAVRJZ010000015">
    <property type="protein sequence ID" value="KAK2712135.1"/>
    <property type="molecule type" value="Genomic_DNA"/>
</dbReference>
<evidence type="ECO:0000313" key="1">
    <source>
        <dbReference type="EMBL" id="KAK2712135.1"/>
    </source>
</evidence>
<organism evidence="1 2">
    <name type="scientific">Artemia franciscana</name>
    <name type="common">Brine shrimp</name>
    <name type="synonym">Artemia sanfranciscana</name>
    <dbReference type="NCBI Taxonomy" id="6661"/>
    <lineage>
        <taxon>Eukaryota</taxon>
        <taxon>Metazoa</taxon>
        <taxon>Ecdysozoa</taxon>
        <taxon>Arthropoda</taxon>
        <taxon>Crustacea</taxon>
        <taxon>Branchiopoda</taxon>
        <taxon>Anostraca</taxon>
        <taxon>Artemiidae</taxon>
        <taxon>Artemia</taxon>
    </lineage>
</organism>
<dbReference type="PANTHER" id="PTHR34561">
    <property type="entry name" value="NADH DEHYDROGENASE [UBIQUINONE] 1 ALPHA SUBCOMPLEX ASSEMBLY FACTOR 8"/>
    <property type="match status" value="1"/>
</dbReference>
<comment type="caution">
    <text evidence="1">The sequence shown here is derived from an EMBL/GenBank/DDBJ whole genome shotgun (WGS) entry which is preliminary data.</text>
</comment>
<protein>
    <submittedName>
        <fullName evidence="1">Uncharacterized protein</fullName>
    </submittedName>
</protein>